<organism evidence="2 3">
    <name type="scientific">Amycolatopsis vancoresmycina DSM 44592</name>
    <dbReference type="NCBI Taxonomy" id="1292037"/>
    <lineage>
        <taxon>Bacteria</taxon>
        <taxon>Bacillati</taxon>
        <taxon>Actinomycetota</taxon>
        <taxon>Actinomycetes</taxon>
        <taxon>Pseudonocardiales</taxon>
        <taxon>Pseudonocardiaceae</taxon>
        <taxon>Amycolatopsis</taxon>
    </lineage>
</organism>
<dbReference type="RefSeq" id="WP_003105167.1">
    <property type="nucleotide sequence ID" value="NZ_AOUO01000468.1"/>
</dbReference>
<feature type="compositionally biased region" description="Basic and acidic residues" evidence="1">
    <location>
        <begin position="48"/>
        <end position="58"/>
    </location>
</feature>
<sequence>MVTSVVPAAVVTCSRPIRPAGPPALRTATARVLTPGTSAGRSSTGSAVRHESAIRAEEASGVPLSQTSAVSSPVRTSRASVTAPAGTVNVVRK</sequence>
<comment type="caution">
    <text evidence="2">The sequence shown here is derived from an EMBL/GenBank/DDBJ whole genome shotgun (WGS) entry which is preliminary data.</text>
</comment>
<name>R1I321_9PSEU</name>
<feature type="compositionally biased region" description="Polar residues" evidence="1">
    <location>
        <begin position="63"/>
        <end position="80"/>
    </location>
</feature>
<dbReference type="AlphaFoldDB" id="R1I321"/>
<reference evidence="2 3" key="1">
    <citation type="submission" date="2013-02" db="EMBL/GenBank/DDBJ databases">
        <title>Draft genome sequence of Amycolatopsis vancoresmycina strain DSM 44592T.</title>
        <authorList>
            <person name="Kumar S."/>
            <person name="Kaur N."/>
            <person name="Kaur C."/>
            <person name="Raghava G.P.S."/>
            <person name="Mayilraj S."/>
        </authorList>
    </citation>
    <scope>NUCLEOTIDE SEQUENCE [LARGE SCALE GENOMIC DNA]</scope>
    <source>
        <strain evidence="2 3">DSM 44592</strain>
    </source>
</reference>
<accession>R1I321</accession>
<protein>
    <submittedName>
        <fullName evidence="2">Uncharacterized protein</fullName>
    </submittedName>
</protein>
<evidence type="ECO:0000313" key="2">
    <source>
        <dbReference type="EMBL" id="EOD64864.1"/>
    </source>
</evidence>
<proteinExistence type="predicted"/>
<evidence type="ECO:0000313" key="3">
    <source>
        <dbReference type="Proteomes" id="UP000014139"/>
    </source>
</evidence>
<keyword evidence="3" id="KW-1185">Reference proteome</keyword>
<feature type="region of interest" description="Disordered" evidence="1">
    <location>
        <begin position="31"/>
        <end position="93"/>
    </location>
</feature>
<gene>
    <name evidence="2" type="ORF">H480_29646</name>
</gene>
<evidence type="ECO:0000256" key="1">
    <source>
        <dbReference type="SAM" id="MobiDB-lite"/>
    </source>
</evidence>
<feature type="compositionally biased region" description="Low complexity" evidence="1">
    <location>
        <begin position="36"/>
        <end position="47"/>
    </location>
</feature>
<dbReference type="Proteomes" id="UP000014139">
    <property type="component" value="Unassembled WGS sequence"/>
</dbReference>
<dbReference type="EMBL" id="AOUO01000468">
    <property type="protein sequence ID" value="EOD64864.1"/>
    <property type="molecule type" value="Genomic_DNA"/>
</dbReference>